<accession>A0ABQ1E7I5</accession>
<protein>
    <submittedName>
        <fullName evidence="1">Uncharacterized protein</fullName>
    </submittedName>
</protein>
<name>A0ABQ1E7I5_9CLOT</name>
<comment type="caution">
    <text evidence="1">The sequence shown here is derived from an EMBL/GenBank/DDBJ whole genome shotgun (WGS) entry which is preliminary data.</text>
</comment>
<gene>
    <name evidence="1" type="ORF">CSC2_12500</name>
</gene>
<keyword evidence="2" id="KW-1185">Reference proteome</keyword>
<evidence type="ECO:0000313" key="1">
    <source>
        <dbReference type="EMBL" id="GFZ30724.1"/>
    </source>
</evidence>
<proteinExistence type="predicted"/>
<organism evidence="1 2">
    <name type="scientific">Clostridium zeae</name>
    <dbReference type="NCBI Taxonomy" id="2759022"/>
    <lineage>
        <taxon>Bacteria</taxon>
        <taxon>Bacillati</taxon>
        <taxon>Bacillota</taxon>
        <taxon>Clostridia</taxon>
        <taxon>Eubacteriales</taxon>
        <taxon>Clostridiaceae</taxon>
        <taxon>Clostridium</taxon>
    </lineage>
</organism>
<dbReference type="Proteomes" id="UP000663802">
    <property type="component" value="Unassembled WGS sequence"/>
</dbReference>
<reference evidence="1 2" key="1">
    <citation type="journal article" date="2021" name="Int. J. Syst. Evol. Microbiol.">
        <title>Clostridium zeae sp. nov., isolated from corn silage.</title>
        <authorList>
            <person name="Kobayashi H."/>
            <person name="Tanizawa Y."/>
            <person name="Yagura M."/>
            <person name="Sakamoto M."/>
            <person name="Ohkuma M."/>
            <person name="Tohno M."/>
        </authorList>
    </citation>
    <scope>NUCLEOTIDE SEQUENCE [LARGE SCALE GENOMIC DNA]</scope>
    <source>
        <strain evidence="1 2">CSC2</strain>
    </source>
</reference>
<evidence type="ECO:0000313" key="2">
    <source>
        <dbReference type="Proteomes" id="UP000663802"/>
    </source>
</evidence>
<dbReference type="EMBL" id="BMBA01000001">
    <property type="protein sequence ID" value="GFZ30724.1"/>
    <property type="molecule type" value="Genomic_DNA"/>
</dbReference>
<dbReference type="RefSeq" id="WP_206868768.1">
    <property type="nucleotide sequence ID" value="NZ_BMBA01000001.1"/>
</dbReference>
<sequence>MADLIYNSVSIKVIGSLQGNSSYANLVNFTFGQLNNYRYDSLTFEVLKMMFVNAVSINSVTSITANAINATVKYNNTSITGKSTITANCIVKKYVYSDILGVSNTLVNALNKFYVDVDMTGTSSILTNAITMRYSSANVISNTIIIANATLRLIRYSTAAITAKTAIGFIGWKKTLIYRNASFVGRYSIVAGSQNIKPSKQTLLFNLPLKKIMENIINFNKFTNLNTSFGFDANLDWDNYSTLNGMNFGQLNAKKYIDLATIDITLERGVIV</sequence>